<feature type="transmembrane region" description="Helical" evidence="5">
    <location>
        <begin position="88"/>
        <end position="106"/>
    </location>
</feature>
<organism evidence="7 8">
    <name type="scientific">Clostridium fallax</name>
    <dbReference type="NCBI Taxonomy" id="1533"/>
    <lineage>
        <taxon>Bacteria</taxon>
        <taxon>Bacillati</taxon>
        <taxon>Bacillota</taxon>
        <taxon>Clostridia</taxon>
        <taxon>Eubacteriales</taxon>
        <taxon>Clostridiaceae</taxon>
        <taxon>Clostridium</taxon>
    </lineage>
</organism>
<dbReference type="GO" id="GO:0000271">
    <property type="term" value="P:polysaccharide biosynthetic process"/>
    <property type="evidence" value="ECO:0007669"/>
    <property type="project" value="InterPro"/>
</dbReference>
<keyword evidence="8" id="KW-1185">Reference proteome</keyword>
<evidence type="ECO:0000256" key="5">
    <source>
        <dbReference type="SAM" id="Phobius"/>
    </source>
</evidence>
<evidence type="ECO:0000256" key="1">
    <source>
        <dbReference type="ARBA" id="ARBA00004141"/>
    </source>
</evidence>
<keyword evidence="4 5" id="KW-0472">Membrane</keyword>
<keyword evidence="3 5" id="KW-1133">Transmembrane helix</keyword>
<dbReference type="AlphaFoldDB" id="A0A1M4Y9L2"/>
<keyword evidence="2 5" id="KW-0812">Transmembrane</keyword>
<feature type="transmembrane region" description="Helical" evidence="5">
    <location>
        <begin position="12"/>
        <end position="38"/>
    </location>
</feature>
<gene>
    <name evidence="7" type="ORF">SAMN05443638_12525</name>
</gene>
<evidence type="ECO:0000313" key="7">
    <source>
        <dbReference type="EMBL" id="SHF02434.1"/>
    </source>
</evidence>
<dbReference type="InterPro" id="IPR007267">
    <property type="entry name" value="GtrA_DPMS_TM"/>
</dbReference>
<feature type="transmembrane region" description="Helical" evidence="5">
    <location>
        <begin position="50"/>
        <end position="67"/>
    </location>
</feature>
<evidence type="ECO:0000256" key="3">
    <source>
        <dbReference type="ARBA" id="ARBA00022989"/>
    </source>
</evidence>
<name>A0A1M4Y9L2_9CLOT</name>
<comment type="subcellular location">
    <subcellularLocation>
        <location evidence="1">Membrane</location>
        <topology evidence="1">Multi-pass membrane protein</topology>
    </subcellularLocation>
</comment>
<dbReference type="OrthoDB" id="1910778at2"/>
<accession>A0A1M4Y9L2</accession>
<evidence type="ECO:0000259" key="6">
    <source>
        <dbReference type="Pfam" id="PF04138"/>
    </source>
</evidence>
<dbReference type="EMBL" id="FQVM01000025">
    <property type="protein sequence ID" value="SHF02434.1"/>
    <property type="molecule type" value="Genomic_DNA"/>
</dbReference>
<sequence length="143" mass="16133">MKSHFKIKSSNSLLQLISYALIGGSNFIIDIVVLNILWRVTGKFSGSINYLFKFISFCIYSTTGYLLNKHITFKSKGSFDTYFKYVGLLGLLSAIDAFIIVHLTVMPVNIPIYIWSNICALLASMITGILGFLINKFLIFKKK</sequence>
<dbReference type="STRING" id="1533.SAMN05443638_12525"/>
<proteinExistence type="predicted"/>
<dbReference type="Pfam" id="PF04138">
    <property type="entry name" value="GtrA_DPMS_TM"/>
    <property type="match status" value="1"/>
</dbReference>
<dbReference type="GO" id="GO:0016020">
    <property type="term" value="C:membrane"/>
    <property type="evidence" value="ECO:0007669"/>
    <property type="project" value="UniProtKB-SubCell"/>
</dbReference>
<reference evidence="7 8" key="1">
    <citation type="submission" date="2016-11" db="EMBL/GenBank/DDBJ databases">
        <authorList>
            <person name="Jaros S."/>
            <person name="Januszkiewicz K."/>
            <person name="Wedrychowicz H."/>
        </authorList>
    </citation>
    <scope>NUCLEOTIDE SEQUENCE [LARGE SCALE GENOMIC DNA]</scope>
    <source>
        <strain evidence="7 8">DSM 2631</strain>
    </source>
</reference>
<evidence type="ECO:0000313" key="8">
    <source>
        <dbReference type="Proteomes" id="UP000184035"/>
    </source>
</evidence>
<evidence type="ECO:0000256" key="4">
    <source>
        <dbReference type="ARBA" id="ARBA00023136"/>
    </source>
</evidence>
<dbReference type="Proteomes" id="UP000184035">
    <property type="component" value="Unassembled WGS sequence"/>
</dbReference>
<feature type="transmembrane region" description="Helical" evidence="5">
    <location>
        <begin position="112"/>
        <end position="134"/>
    </location>
</feature>
<dbReference type="RefSeq" id="WP_072897130.1">
    <property type="nucleotide sequence ID" value="NZ_FQVM01000025.1"/>
</dbReference>
<protein>
    <submittedName>
        <fullName evidence="7">Putative flippase GtrA (Transmembrane translocase of bactoprenol-linked glucose)</fullName>
    </submittedName>
</protein>
<feature type="domain" description="GtrA/DPMS transmembrane" evidence="6">
    <location>
        <begin position="19"/>
        <end position="140"/>
    </location>
</feature>
<evidence type="ECO:0000256" key="2">
    <source>
        <dbReference type="ARBA" id="ARBA00022692"/>
    </source>
</evidence>